<dbReference type="EMBL" id="CP019706">
    <property type="protein sequence ID" value="ARJ43866.1"/>
    <property type="molecule type" value="Genomic_DNA"/>
</dbReference>
<dbReference type="STRING" id="1891675.B1H58_18640"/>
<accession>A0A1W6B9S8</accession>
<evidence type="ECO:0000313" key="2">
    <source>
        <dbReference type="Proteomes" id="UP000192900"/>
    </source>
</evidence>
<keyword evidence="2" id="KW-1185">Reference proteome</keyword>
<dbReference type="AlphaFoldDB" id="A0A1W6B9S8"/>
<dbReference type="Proteomes" id="UP000192900">
    <property type="component" value="Chromosome"/>
</dbReference>
<sequence length="80" mass="9000">MLKFCAILKQNFNIGYRPACAVISDSFITFASHQPAPGTKPIALMPCPDWMTKKPNKNDIIQARRCKQQLTPNIVPEDLL</sequence>
<gene>
    <name evidence="1" type="ORF">B1H58_18640</name>
</gene>
<dbReference type="KEGG" id="palh:B1H58_18640"/>
<reference evidence="1 2" key="1">
    <citation type="submission" date="2017-02" db="EMBL/GenBank/DDBJ databases">
        <title>Complete genome sequence of the drought resistance-promoting endophyte Pantoea alhagi LTYR-11Z.</title>
        <authorList>
            <person name="Zhang L."/>
        </authorList>
    </citation>
    <scope>NUCLEOTIDE SEQUENCE [LARGE SCALE GENOMIC DNA]</scope>
    <source>
        <strain evidence="1 2">LTYR-11Z</strain>
    </source>
</reference>
<organism evidence="1 2">
    <name type="scientific">Pantoea alhagi</name>
    <dbReference type="NCBI Taxonomy" id="1891675"/>
    <lineage>
        <taxon>Bacteria</taxon>
        <taxon>Pseudomonadati</taxon>
        <taxon>Pseudomonadota</taxon>
        <taxon>Gammaproteobacteria</taxon>
        <taxon>Enterobacterales</taxon>
        <taxon>Erwiniaceae</taxon>
        <taxon>Pantoea</taxon>
    </lineage>
</organism>
<name>A0A1W6B9S8_9GAMM</name>
<proteinExistence type="predicted"/>
<evidence type="ECO:0000313" key="1">
    <source>
        <dbReference type="EMBL" id="ARJ43866.1"/>
    </source>
</evidence>
<protein>
    <submittedName>
        <fullName evidence="1">Uncharacterized protein</fullName>
    </submittedName>
</protein>